<dbReference type="Gene3D" id="3.90.79.10">
    <property type="entry name" value="Nucleoside Triphosphate Pyrophosphohydrolase"/>
    <property type="match status" value="1"/>
</dbReference>
<proteinExistence type="predicted"/>
<dbReference type="InterPro" id="IPR049874">
    <property type="entry name" value="ROK_cs"/>
</dbReference>
<evidence type="ECO:0000313" key="5">
    <source>
        <dbReference type="Proteomes" id="UP000277633"/>
    </source>
</evidence>
<feature type="domain" description="Nudix hydrolase" evidence="3">
    <location>
        <begin position="298"/>
        <end position="429"/>
    </location>
</feature>
<reference evidence="4 5" key="1">
    <citation type="submission" date="2018-06" db="EMBL/GenBank/DDBJ databases">
        <title>Extensive metabolic versatility and redundancy in microbially diverse, dynamic hydrothermal sediments.</title>
        <authorList>
            <person name="Dombrowski N."/>
            <person name="Teske A."/>
            <person name="Baker B.J."/>
        </authorList>
    </citation>
    <scope>NUCLEOTIDE SEQUENCE [LARGE SCALE GENOMIC DNA]</scope>
    <source>
        <strain evidence="4">B9_G13</strain>
    </source>
</reference>
<dbReference type="InterPro" id="IPR000086">
    <property type="entry name" value="NUDIX_hydrolase_dom"/>
</dbReference>
<keyword evidence="1" id="KW-0378">Hydrolase</keyword>
<dbReference type="AlphaFoldDB" id="A0A497JGW5"/>
<evidence type="ECO:0000313" key="4">
    <source>
        <dbReference type="EMBL" id="RLG69937.1"/>
    </source>
</evidence>
<dbReference type="InterPro" id="IPR020476">
    <property type="entry name" value="Nudix_hydrolase"/>
</dbReference>
<dbReference type="GO" id="GO:0009384">
    <property type="term" value="F:N-acylmannosamine kinase activity"/>
    <property type="evidence" value="ECO:0007669"/>
    <property type="project" value="TreeGrafter"/>
</dbReference>
<dbReference type="InterPro" id="IPR015797">
    <property type="entry name" value="NUDIX_hydrolase-like_dom_sf"/>
</dbReference>
<dbReference type="InterPro" id="IPR000600">
    <property type="entry name" value="ROK"/>
</dbReference>
<accession>A0A497JGW5</accession>
<gene>
    <name evidence="4" type="ORF">DRO07_01345</name>
</gene>
<dbReference type="InterPro" id="IPR043129">
    <property type="entry name" value="ATPase_NBD"/>
</dbReference>
<dbReference type="Proteomes" id="UP000277633">
    <property type="component" value="Unassembled WGS sequence"/>
</dbReference>
<dbReference type="GO" id="GO:0016787">
    <property type="term" value="F:hydrolase activity"/>
    <property type="evidence" value="ECO:0007669"/>
    <property type="project" value="UniProtKB-KW"/>
</dbReference>
<dbReference type="SUPFAM" id="SSF55811">
    <property type="entry name" value="Nudix"/>
    <property type="match status" value="1"/>
</dbReference>
<feature type="coiled-coil region" evidence="2">
    <location>
        <begin position="246"/>
        <end position="273"/>
    </location>
</feature>
<dbReference type="SUPFAM" id="SSF53067">
    <property type="entry name" value="Actin-like ATPase domain"/>
    <property type="match status" value="1"/>
</dbReference>
<dbReference type="EMBL" id="QMWO01000034">
    <property type="protein sequence ID" value="RLG69937.1"/>
    <property type="molecule type" value="Genomic_DNA"/>
</dbReference>
<dbReference type="PROSITE" id="PS00893">
    <property type="entry name" value="NUDIX_BOX"/>
    <property type="match status" value="1"/>
</dbReference>
<dbReference type="InterPro" id="IPR020084">
    <property type="entry name" value="NUDIX_hydrolase_CS"/>
</dbReference>
<dbReference type="PANTHER" id="PTHR18964">
    <property type="entry name" value="ROK (REPRESSOR, ORF, KINASE) FAMILY"/>
    <property type="match status" value="1"/>
</dbReference>
<organism evidence="4 5">
    <name type="scientific">Candidatus Iainarchaeum sp</name>
    <dbReference type="NCBI Taxonomy" id="3101447"/>
    <lineage>
        <taxon>Archaea</taxon>
        <taxon>Candidatus Iainarchaeota</taxon>
        <taxon>Candidatus Iainarchaeia</taxon>
        <taxon>Candidatus Iainarchaeales</taxon>
        <taxon>Candidatus Iainarchaeaceae</taxon>
        <taxon>Candidatus Iainarchaeum</taxon>
    </lineage>
</organism>
<keyword evidence="2" id="KW-0175">Coiled coil</keyword>
<name>A0A497JGW5_9ARCH</name>
<comment type="caution">
    <text evidence="4">The sequence shown here is derived from an EMBL/GenBank/DDBJ whole genome shotgun (WGS) entry which is preliminary data.</text>
</comment>
<protein>
    <recommendedName>
        <fullName evidence="3">Nudix hydrolase domain-containing protein</fullName>
    </recommendedName>
</protein>
<dbReference type="PRINTS" id="PR00502">
    <property type="entry name" value="NUDIXFAMILY"/>
</dbReference>
<dbReference type="PANTHER" id="PTHR18964:SF149">
    <property type="entry name" value="BIFUNCTIONAL UDP-N-ACETYLGLUCOSAMINE 2-EPIMERASE_N-ACETYLMANNOSAMINE KINASE"/>
    <property type="match status" value="1"/>
</dbReference>
<evidence type="ECO:0000256" key="1">
    <source>
        <dbReference type="ARBA" id="ARBA00022801"/>
    </source>
</evidence>
<sequence>MSKAIGVDLGGTKTIVVLIDEYGRILKKKKYSTPQTKREILEMLVKGIKEVKGREKVVGIGLGLAGFLDSERGIMRFSPNIPAINNTNFKAFLKKHFKEKLFFENDANAFALAEYAAGYKKQYKNIVGITLGTGIGGGIIVDGVLLKGKGCAAELGHMIVDYSSGKRCDCGNIGCFEELADGKALLRTAHKLGLNVQNNIELAELAKKGNKKAVRAVKEIAEYLAIGLVNIINIFDPDAIVIGGGLANIDLLLNEAKRRLKKYRKVRADTKILKAKLGDDAPAIGAALLALEDFLRMRKTPDIAVDAIIEYYEGKEFKGIVLVERKFEPKGWALPGGLVEYNETLEKAVQREALEETGLRIKAIKQFRAYSDPKRDTRGHTISVVFTAKATGNLNAGSDAASAKVFDPKKLPKKLCFDHKRIISDWLKERKKLQR</sequence>
<dbReference type="Pfam" id="PF00293">
    <property type="entry name" value="NUDIX"/>
    <property type="match status" value="1"/>
</dbReference>
<dbReference type="Gene3D" id="3.30.420.40">
    <property type="match status" value="2"/>
</dbReference>
<dbReference type="CDD" id="cd18873">
    <property type="entry name" value="NUDIX_NadM_like"/>
    <property type="match status" value="1"/>
</dbReference>
<dbReference type="PROSITE" id="PS01125">
    <property type="entry name" value="ROK"/>
    <property type="match status" value="1"/>
</dbReference>
<evidence type="ECO:0000256" key="2">
    <source>
        <dbReference type="SAM" id="Coils"/>
    </source>
</evidence>
<evidence type="ECO:0000259" key="3">
    <source>
        <dbReference type="PROSITE" id="PS51462"/>
    </source>
</evidence>
<dbReference type="Pfam" id="PF00480">
    <property type="entry name" value="ROK"/>
    <property type="match status" value="1"/>
</dbReference>
<dbReference type="PROSITE" id="PS51462">
    <property type="entry name" value="NUDIX"/>
    <property type="match status" value="1"/>
</dbReference>
<dbReference type="GO" id="GO:0008761">
    <property type="term" value="F:UDP-N-acetylglucosamine 2-epimerase activity"/>
    <property type="evidence" value="ECO:0007669"/>
    <property type="project" value="TreeGrafter"/>
</dbReference>